<gene>
    <name evidence="3" type="ORF">CI109_104994</name>
</gene>
<keyword evidence="2" id="KW-1133">Transmembrane helix</keyword>
<reference evidence="3" key="2">
    <citation type="submission" date="2024-01" db="EMBL/GenBank/DDBJ databases">
        <title>Comparative genomics of Cryptococcus and Kwoniella reveals pathogenesis evolution and contrasting modes of karyotype evolution via chromosome fusion or intercentromeric recombination.</title>
        <authorList>
            <person name="Coelho M.A."/>
            <person name="David-Palma M."/>
            <person name="Shea T."/>
            <person name="Bowers K."/>
            <person name="McGinley-Smith S."/>
            <person name="Mohammad A.W."/>
            <person name="Gnirke A."/>
            <person name="Yurkov A.M."/>
            <person name="Nowrousian M."/>
            <person name="Sun S."/>
            <person name="Cuomo C.A."/>
            <person name="Heitman J."/>
        </authorList>
    </citation>
    <scope>NUCLEOTIDE SEQUENCE</scope>
    <source>
        <strain evidence="3">CBS 12478</strain>
    </source>
</reference>
<feature type="region of interest" description="Disordered" evidence="1">
    <location>
        <begin position="1"/>
        <end position="41"/>
    </location>
</feature>
<reference evidence="3" key="1">
    <citation type="submission" date="2017-08" db="EMBL/GenBank/DDBJ databases">
        <authorList>
            <person name="Cuomo C."/>
            <person name="Billmyre B."/>
            <person name="Heitman J."/>
        </authorList>
    </citation>
    <scope>NUCLEOTIDE SEQUENCE</scope>
    <source>
        <strain evidence="3">CBS 12478</strain>
    </source>
</reference>
<proteinExistence type="predicted"/>
<feature type="transmembrane region" description="Helical" evidence="2">
    <location>
        <begin position="886"/>
        <end position="908"/>
    </location>
</feature>
<feature type="region of interest" description="Disordered" evidence="1">
    <location>
        <begin position="713"/>
        <end position="798"/>
    </location>
</feature>
<dbReference type="RefSeq" id="XP_031857913.2">
    <property type="nucleotide sequence ID" value="XM_032007829.2"/>
</dbReference>
<accession>A0AAJ8LJL1</accession>
<keyword evidence="2" id="KW-0472">Membrane</keyword>
<keyword evidence="2" id="KW-0812">Transmembrane</keyword>
<name>A0AAJ8LJL1_9TREE</name>
<feature type="compositionally biased region" description="Polar residues" evidence="1">
    <location>
        <begin position="746"/>
        <end position="757"/>
    </location>
</feature>
<evidence type="ECO:0000256" key="2">
    <source>
        <dbReference type="SAM" id="Phobius"/>
    </source>
</evidence>
<evidence type="ECO:0000256" key="1">
    <source>
        <dbReference type="SAM" id="MobiDB-lite"/>
    </source>
</evidence>
<dbReference type="KEGG" id="ksn:43592000"/>
<feature type="compositionally biased region" description="Polar residues" evidence="1">
    <location>
        <begin position="202"/>
        <end position="214"/>
    </location>
</feature>
<dbReference type="Proteomes" id="UP000322225">
    <property type="component" value="Chromosome 9"/>
</dbReference>
<feature type="region of interest" description="Disordered" evidence="1">
    <location>
        <begin position="188"/>
        <end position="214"/>
    </location>
</feature>
<dbReference type="EMBL" id="CP144059">
    <property type="protein sequence ID" value="WWD20518.1"/>
    <property type="molecule type" value="Genomic_DNA"/>
</dbReference>
<dbReference type="GeneID" id="43592000"/>
<dbReference type="AlphaFoldDB" id="A0AAJ8LJL1"/>
<feature type="compositionally biased region" description="Polar residues" evidence="1">
    <location>
        <begin position="31"/>
        <end position="41"/>
    </location>
</feature>
<feature type="transmembrane region" description="Helical" evidence="2">
    <location>
        <begin position="831"/>
        <end position="851"/>
    </location>
</feature>
<protein>
    <submittedName>
        <fullName evidence="3">Uncharacterized protein</fullName>
    </submittedName>
</protein>
<sequence length="909" mass="100062">MSGTMGLSAHPPTTTSPPTPHRHSLPSLPSKTSFQRTPRSRHNQMPLSVQLFQEKHAAEFAHLHNHHDEVEHRRMLETEQARLEEARRLGRAKRQTMAVISTTSNGQDHSRAGWRPLSLLNRQQLVTKPSQLVAVGRQSQPPMSRQQCVDLASPGALGATPDLSSPLQSEMYSPDLALITPNQLGLALGCSSPPRHPDRKTTYNPPSSAHGSIQSSTYSWASSFSGETVELRAAAHYVPDQASAEGHEEVLDSPEKTTRRRKRIVALAHTVRQLEGVGSRDMEDPNFYHVLVKAWNERPGHQPQEAIWSPSKSIGPVDPYLAPPPLLAPAASIEAEIVASTQLEERPHSTSESYNSRSDGSYQSSNPFRYSYASTLHDLALEDGVQHGSKLMSEKAWLRSPLFDQGDYFNASTPSAPFPTATFQHAPRPHSPEPIASSSRLSDSSAESACVPRHEPIRPLRRQKSNIMKLKQKAQLEAPIDLAGAGVSGNSGANWGLGFLGNWLQDEIADRQSDREADFHEGEDGMRPVQSQTQVEKTTMIKESDASISVDDENLEVIEINAMDDSTLHRGNQDVNNDSMESIDLVLPDPSVPHVPTTAYVEAREYQYSTPCRRQSYSTPSTISYAVPLPHRNIQQTQVPVHVQVQTASASTPPPQSVEGVVEETVGDGEEVVREEVCCPSSETYSYPFPPPPHHHQPHHLHPITLLAQTPDVDTSRDENEPKTPMQPILPQMPTTPKWQLRKTSYKLSDPNPSSRTILHPNYDPSSYPVSSDRPLADEPEGVQAPDFSVTPPLSPGQAQTMVALPENDSRIDVEKGIPTTETLARPRTSLYLFILGFIIPGLWFIAGWAVNQSSPATTSAEGLTDIPRRSTWLYHPDLMIRASRWAAITSTTLFVIAGIVAAIVVTVT</sequence>
<feature type="compositionally biased region" description="Polar residues" evidence="1">
    <location>
        <begin position="350"/>
        <end position="363"/>
    </location>
</feature>
<organism evidence="3 4">
    <name type="scientific">Kwoniella shandongensis</name>
    <dbReference type="NCBI Taxonomy" id="1734106"/>
    <lineage>
        <taxon>Eukaryota</taxon>
        <taxon>Fungi</taxon>
        <taxon>Dikarya</taxon>
        <taxon>Basidiomycota</taxon>
        <taxon>Agaricomycotina</taxon>
        <taxon>Tremellomycetes</taxon>
        <taxon>Tremellales</taxon>
        <taxon>Cryptococcaceae</taxon>
        <taxon>Kwoniella</taxon>
    </lineage>
</organism>
<feature type="compositionally biased region" description="Low complexity" evidence="1">
    <location>
        <begin position="436"/>
        <end position="449"/>
    </location>
</feature>
<evidence type="ECO:0000313" key="4">
    <source>
        <dbReference type="Proteomes" id="UP000322225"/>
    </source>
</evidence>
<keyword evidence="4" id="KW-1185">Reference proteome</keyword>
<feature type="region of interest" description="Disordered" evidence="1">
    <location>
        <begin position="341"/>
        <end position="363"/>
    </location>
</feature>
<evidence type="ECO:0000313" key="3">
    <source>
        <dbReference type="EMBL" id="WWD20518.1"/>
    </source>
</evidence>
<feature type="region of interest" description="Disordered" evidence="1">
    <location>
        <begin position="421"/>
        <end position="452"/>
    </location>
</feature>